<dbReference type="EMBL" id="JWIT01000017">
    <property type="protein sequence ID" value="KJF71411.1"/>
    <property type="molecule type" value="Genomic_DNA"/>
</dbReference>
<name>A0ABR5D2W7_9HYPH</name>
<reference evidence="1 2" key="1">
    <citation type="submission" date="2014-12" db="EMBL/GenBank/DDBJ databases">
        <authorList>
            <person name="Kuzmanovic N."/>
            <person name="Pulawska J."/>
            <person name="Obradovic A."/>
        </authorList>
    </citation>
    <scope>NUCLEOTIDE SEQUENCE [LARGE SCALE GENOMIC DNA]</scope>
    <source>
        <strain evidence="1 2">KFB 330</strain>
    </source>
</reference>
<gene>
    <name evidence="1" type="ORF">RP75_20985</name>
</gene>
<accession>A0ABR5D2W7</accession>
<evidence type="ECO:0000313" key="2">
    <source>
        <dbReference type="Proteomes" id="UP000032564"/>
    </source>
</evidence>
<proteinExistence type="predicted"/>
<protein>
    <submittedName>
        <fullName evidence="1">Uncharacterized protein</fullName>
    </submittedName>
</protein>
<keyword evidence="2" id="KW-1185">Reference proteome</keyword>
<evidence type="ECO:0000313" key="1">
    <source>
        <dbReference type="EMBL" id="KJF71411.1"/>
    </source>
</evidence>
<organism evidence="1 2">
    <name type="scientific">Agrobacterium arsenijevicii</name>
    <dbReference type="NCBI Taxonomy" id="1585697"/>
    <lineage>
        <taxon>Bacteria</taxon>
        <taxon>Pseudomonadati</taxon>
        <taxon>Pseudomonadota</taxon>
        <taxon>Alphaproteobacteria</taxon>
        <taxon>Hyphomicrobiales</taxon>
        <taxon>Rhizobiaceae</taxon>
        <taxon>Rhizobium/Agrobacterium group</taxon>
        <taxon>Agrobacterium</taxon>
    </lineage>
</organism>
<sequence length="153" mass="18116">MGKRRVVKGEQLKFNLDGSHEEKRVMLVPMNNMHGQRFAELVSNLRPKVVLDMRHAIRFDLPGTNRSHIFAHFSHFEAFYTTASLPWHEFNSADFMLDRGTLSQRLHHEILERPEDCILILLPESMHAKWLRTYLNRRLSESAKTDWHIEEIL</sequence>
<dbReference type="Proteomes" id="UP000032564">
    <property type="component" value="Unassembled WGS sequence"/>
</dbReference>
<comment type="caution">
    <text evidence="1">The sequence shown here is derived from an EMBL/GenBank/DDBJ whole genome shotgun (WGS) entry which is preliminary data.</text>
</comment>